<evidence type="ECO:0000313" key="2">
    <source>
        <dbReference type="Proteomes" id="UP000475862"/>
    </source>
</evidence>
<sequence>MVMVMYYVSSVSTSKFIFILSAVTDFAHLNKTCAALMECFLAIRFITSSFNNEFLPADPPIEQYACRTILAFLHTLWNSDDSGTILVGSANTPIFLSEPLPLSCNFISVFQVKLRSLEFSGLFASMRPAPGQCIKYKSKLSNDLCTAAVTIFSSPWSLGATKQKNDNQRQVLHLRHLILFFYQKLCTCQLKSEKV</sequence>
<dbReference type="EMBL" id="VYZN01000013">
    <property type="protein sequence ID" value="KAE9541139.1"/>
    <property type="molecule type" value="Genomic_DNA"/>
</dbReference>
<organism evidence="1 2">
    <name type="scientific">Aphis glycines</name>
    <name type="common">Soybean aphid</name>
    <dbReference type="NCBI Taxonomy" id="307491"/>
    <lineage>
        <taxon>Eukaryota</taxon>
        <taxon>Metazoa</taxon>
        <taxon>Ecdysozoa</taxon>
        <taxon>Arthropoda</taxon>
        <taxon>Hexapoda</taxon>
        <taxon>Insecta</taxon>
        <taxon>Pterygota</taxon>
        <taxon>Neoptera</taxon>
        <taxon>Paraneoptera</taxon>
        <taxon>Hemiptera</taxon>
        <taxon>Sternorrhyncha</taxon>
        <taxon>Aphidomorpha</taxon>
        <taxon>Aphidoidea</taxon>
        <taxon>Aphididae</taxon>
        <taxon>Aphidini</taxon>
        <taxon>Aphis</taxon>
        <taxon>Aphis</taxon>
    </lineage>
</organism>
<keyword evidence="2" id="KW-1185">Reference proteome</keyword>
<dbReference type="AlphaFoldDB" id="A0A6G0TXW7"/>
<proteinExistence type="predicted"/>
<accession>A0A6G0TXW7</accession>
<name>A0A6G0TXW7_APHGL</name>
<gene>
    <name evidence="1" type="ORF">AGLY_004384</name>
</gene>
<protein>
    <submittedName>
        <fullName evidence="1">Uncharacterized protein</fullName>
    </submittedName>
</protein>
<dbReference type="Proteomes" id="UP000475862">
    <property type="component" value="Unassembled WGS sequence"/>
</dbReference>
<comment type="caution">
    <text evidence="1">The sequence shown here is derived from an EMBL/GenBank/DDBJ whole genome shotgun (WGS) entry which is preliminary data.</text>
</comment>
<evidence type="ECO:0000313" key="1">
    <source>
        <dbReference type="EMBL" id="KAE9541139.1"/>
    </source>
</evidence>
<reference evidence="1 2" key="1">
    <citation type="submission" date="2019-08" db="EMBL/GenBank/DDBJ databases">
        <title>The genome of the soybean aphid Biotype 1, its phylome, world population structure and adaptation to the North American continent.</title>
        <authorList>
            <person name="Giordano R."/>
            <person name="Donthu R.K."/>
            <person name="Hernandez A.G."/>
            <person name="Wright C.L."/>
            <person name="Zimin A.V."/>
        </authorList>
    </citation>
    <scope>NUCLEOTIDE SEQUENCE [LARGE SCALE GENOMIC DNA]</scope>
    <source>
        <tissue evidence="1">Whole aphids</tissue>
    </source>
</reference>